<organism evidence="1 2">
    <name type="scientific">Bradyrhizobium commune</name>
    <dbReference type="NCBI Taxonomy" id="83627"/>
    <lineage>
        <taxon>Bacteria</taxon>
        <taxon>Pseudomonadati</taxon>
        <taxon>Pseudomonadota</taxon>
        <taxon>Alphaproteobacteria</taxon>
        <taxon>Hyphomicrobiales</taxon>
        <taxon>Nitrobacteraceae</taxon>
        <taxon>Bradyrhizobium</taxon>
    </lineage>
</organism>
<evidence type="ECO:0000313" key="2">
    <source>
        <dbReference type="Proteomes" id="UP000594621"/>
    </source>
</evidence>
<keyword evidence="2" id="KW-1185">Reference proteome</keyword>
<dbReference type="AlphaFoldDB" id="A0A7S9DBT8"/>
<protein>
    <submittedName>
        <fullName evidence="1">Uncharacterized protein</fullName>
    </submittedName>
</protein>
<dbReference type="Proteomes" id="UP000594621">
    <property type="component" value="Chromosome"/>
</dbReference>
<name>A0A7S9DBT8_9BRAD</name>
<dbReference type="KEGG" id="bcou:IC761_12820"/>
<dbReference type="EMBL" id="CP061379">
    <property type="protein sequence ID" value="QPF94099.1"/>
    <property type="molecule type" value="Genomic_DNA"/>
</dbReference>
<gene>
    <name evidence="1" type="ORF">IC761_12820</name>
</gene>
<dbReference type="RefSeq" id="WP_195803602.1">
    <property type="nucleotide sequence ID" value="NZ_CP061379.1"/>
</dbReference>
<proteinExistence type="predicted"/>
<sequence length="144" mass="15845">MTDDAIEPGCVLHWDGFKLSDGKEGHKYFVVVGSQPKKNYLAIIATSKQKRRAAQPGGNPDGGWYHVPGGGRDFFKVDTWLLFDAVQELSAADLLKLKFEGKITIAGKLRGDIANAICNCMRKCDDVSDYHKTLLGPPIQRPKA</sequence>
<evidence type="ECO:0000313" key="1">
    <source>
        <dbReference type="EMBL" id="QPF94099.1"/>
    </source>
</evidence>
<reference evidence="1 2" key="1">
    <citation type="submission" date="2020-09" db="EMBL/GenBank/DDBJ databases">
        <title>Complete genomes of bradyrhizobia occurring on native shrubby legumes in Australia.</title>
        <authorList>
            <person name="Lafay B."/>
        </authorList>
    </citation>
    <scope>NUCLEOTIDE SEQUENCE [LARGE SCALE GENOMIC DNA]</scope>
    <source>
        <strain evidence="1 2">BDV5040</strain>
    </source>
</reference>
<accession>A0A7S9DBT8</accession>